<dbReference type="InterPro" id="IPR026960">
    <property type="entry name" value="RVT-Znf"/>
</dbReference>
<evidence type="ECO:0000313" key="2">
    <source>
        <dbReference type="EMBL" id="KAL3693537.1"/>
    </source>
</evidence>
<proteinExistence type="predicted"/>
<accession>A0ABD3HT83</accession>
<feature type="domain" description="Reverse transcriptase zinc-binding" evidence="1">
    <location>
        <begin position="143"/>
        <end position="212"/>
    </location>
</feature>
<dbReference type="AlphaFoldDB" id="A0ABD3HT83"/>
<evidence type="ECO:0000259" key="1">
    <source>
        <dbReference type="Pfam" id="PF13966"/>
    </source>
</evidence>
<reference evidence="2 3" key="1">
    <citation type="submission" date="2024-09" db="EMBL/GenBank/DDBJ databases">
        <title>Chromosome-scale assembly of Riccia sorocarpa.</title>
        <authorList>
            <person name="Paukszto L."/>
        </authorList>
    </citation>
    <scope>NUCLEOTIDE SEQUENCE [LARGE SCALE GENOMIC DNA]</scope>
    <source>
        <strain evidence="2">LP-2024</strain>
        <tissue evidence="2">Aerial parts of the thallus</tissue>
    </source>
</reference>
<dbReference type="Proteomes" id="UP001633002">
    <property type="component" value="Unassembled WGS sequence"/>
</dbReference>
<comment type="caution">
    <text evidence="2">The sequence shown here is derived from an EMBL/GenBank/DDBJ whole genome shotgun (WGS) entry which is preliminary data.</text>
</comment>
<gene>
    <name evidence="2" type="ORF">R1sor_007188</name>
</gene>
<evidence type="ECO:0000313" key="3">
    <source>
        <dbReference type="Proteomes" id="UP001633002"/>
    </source>
</evidence>
<protein>
    <recommendedName>
        <fullName evidence="1">Reverse transcriptase zinc-binding domain-containing protein</fullName>
    </recommendedName>
</protein>
<name>A0ABD3HT83_9MARC</name>
<organism evidence="2 3">
    <name type="scientific">Riccia sorocarpa</name>
    <dbReference type="NCBI Taxonomy" id="122646"/>
    <lineage>
        <taxon>Eukaryota</taxon>
        <taxon>Viridiplantae</taxon>
        <taxon>Streptophyta</taxon>
        <taxon>Embryophyta</taxon>
        <taxon>Marchantiophyta</taxon>
        <taxon>Marchantiopsida</taxon>
        <taxon>Marchantiidae</taxon>
        <taxon>Marchantiales</taxon>
        <taxon>Ricciaceae</taxon>
        <taxon>Riccia</taxon>
    </lineage>
</organism>
<sequence length="334" mass="38336">MLHSFSNNFFKIEARVVILRYLLQSMLPFSLALTRMRQQDFQKLERLLAVFLWGSAEDGRAKVAQAAWRRVALPLDLGGAGVWSLHLFQKALMAKLVLNSIDVPSSLWSSILWGIHVIFQEMEVKPLFLQLSLRWLVDFEPSHWVLWCRKRWTAGTHRRDSFFLWRLLNKAFFTGSRAALIQVVDGVCSCCGRFLEDLSHLFFLCPNRRGFWESFSTLFPPLVGFVRAVSDGEPFLLALNTVLMMRKGARVFYLLVISRALRFIWRVQCAQVFRGVTPVLSCNQPLLEAAEVMLAQFSRSGEARRRVLKKALGFFLGVGSLIPYEYVLQITGLV</sequence>
<dbReference type="Pfam" id="PF13966">
    <property type="entry name" value="zf-RVT"/>
    <property type="match status" value="1"/>
</dbReference>
<keyword evidence="3" id="KW-1185">Reference proteome</keyword>
<dbReference type="EMBL" id="JBJQOH010000003">
    <property type="protein sequence ID" value="KAL3693537.1"/>
    <property type="molecule type" value="Genomic_DNA"/>
</dbReference>